<dbReference type="Gene3D" id="2.40.10.10">
    <property type="entry name" value="Trypsin-like serine proteases"/>
    <property type="match status" value="2"/>
</dbReference>
<name>A0ABU5YEI9_9MYCO</name>
<dbReference type="SUPFAM" id="SSF50494">
    <property type="entry name" value="Trypsin-like serine proteases"/>
    <property type="match status" value="1"/>
</dbReference>
<dbReference type="InterPro" id="IPR009003">
    <property type="entry name" value="Peptidase_S1_PA"/>
</dbReference>
<proteinExistence type="predicted"/>
<gene>
    <name evidence="1" type="ORF">KV112_01725</name>
</gene>
<keyword evidence="2" id="KW-1185">Reference proteome</keyword>
<dbReference type="EMBL" id="JAYJJT010000001">
    <property type="protein sequence ID" value="MEB3048462.1"/>
    <property type="molecule type" value="Genomic_DNA"/>
</dbReference>
<sequence length="229" mass="24103">MGPVSREVRRLAAPDMATRWAWIPALLAAALTSAGVVFAGPAPASPTAGMEVGDDSSVCTAGFAAQDRFGDYYLLTSGHCDAGDYSEWTDADAAPLGRIFASENNGDDRDAAIIRLRPGTPAPNGGVDGRYHIRDVLRPDQIQVGMPFCKVGSQSGETCGEVTEIAGNVFTTNLYSIEGDSGSPGFVKNPDGTINAAGILMGGPEDDDNITTFVMVEPLLGRWRLHILN</sequence>
<dbReference type="InterPro" id="IPR043504">
    <property type="entry name" value="Peptidase_S1_PA_chymotrypsin"/>
</dbReference>
<dbReference type="CDD" id="cd21112">
    <property type="entry name" value="alphaLP-like"/>
    <property type="match status" value="1"/>
</dbReference>
<reference evidence="1 2" key="1">
    <citation type="submission" date="2023-12" db="EMBL/GenBank/DDBJ databases">
        <title>Description of new species of Mycobacterium terrae complex isolated from sewage at the Sao Paulo Zoological Park Foundation in Brazil.</title>
        <authorList>
            <person name="Romagnoli C.L."/>
            <person name="Conceicao E.C."/>
            <person name="Machado E."/>
            <person name="Barreto L.B.P.F."/>
            <person name="Sharma A."/>
            <person name="Silva N.M."/>
            <person name="Marques L.E."/>
            <person name="Juliana M.A."/>
            <person name="Lourenco M.C.S."/>
            <person name="Digiampietri L.A."/>
            <person name="Suffys P.N."/>
            <person name="Viana-Niero C."/>
        </authorList>
    </citation>
    <scope>NUCLEOTIDE SEQUENCE [LARGE SCALE GENOMIC DNA]</scope>
    <source>
        <strain evidence="1 2">MYC123</strain>
    </source>
</reference>
<evidence type="ECO:0000313" key="1">
    <source>
        <dbReference type="EMBL" id="MEB3048462.1"/>
    </source>
</evidence>
<protein>
    <submittedName>
        <fullName evidence="1">S1 family peptidase</fullName>
    </submittedName>
</protein>
<evidence type="ECO:0000313" key="2">
    <source>
        <dbReference type="Proteomes" id="UP001299046"/>
    </source>
</evidence>
<dbReference type="Proteomes" id="UP001299046">
    <property type="component" value="Unassembled WGS sequence"/>
</dbReference>
<accession>A0ABU5YEI9</accession>
<comment type="caution">
    <text evidence="1">The sequence shown here is derived from an EMBL/GenBank/DDBJ whole genome shotgun (WGS) entry which is preliminary data.</text>
</comment>
<organism evidence="1 2">
    <name type="scientific">[Mycobacterium] zoologicum</name>
    <dbReference type="NCBI Taxonomy" id="2872311"/>
    <lineage>
        <taxon>Bacteria</taxon>
        <taxon>Bacillati</taxon>
        <taxon>Actinomycetota</taxon>
        <taxon>Actinomycetes</taxon>
        <taxon>Mycobacteriales</taxon>
        <taxon>Mycobacteriaceae</taxon>
        <taxon>Mycolicibacter</taxon>
    </lineage>
</organism>